<evidence type="ECO:0000313" key="4">
    <source>
        <dbReference type="Proteomes" id="UP000807769"/>
    </source>
</evidence>
<protein>
    <recommendedName>
        <fullName evidence="2">Nephrocystin 3-like N-terminal domain-containing protein</fullName>
    </recommendedName>
</protein>
<dbReference type="OrthoDB" id="5106486at2759"/>
<dbReference type="SUPFAM" id="SSF52540">
    <property type="entry name" value="P-loop containing nucleoside triphosphate hydrolases"/>
    <property type="match status" value="1"/>
</dbReference>
<dbReference type="Proteomes" id="UP000807769">
    <property type="component" value="Unassembled WGS sequence"/>
</dbReference>
<sequence>MSDDQFFQGTWAKLSEVTVKGAQYNSHECQPHPKCLQGTQVDLLNYIHRFLDDTERNQLIWLHGTAGIGKSAVAFTVAERMRGLKVTEETNVKKRLVGTFFFSCKHTKCCTSGYYLATLVYQLATNFPSIQKDVNRAICDNPALLDPDTPL</sequence>
<feature type="domain" description="Nephrocystin 3-like N-terminal" evidence="2">
    <location>
        <begin position="48"/>
        <end position="143"/>
    </location>
</feature>
<comment type="caution">
    <text evidence="3">The sequence shown here is derived from an EMBL/GenBank/DDBJ whole genome shotgun (WGS) entry which is preliminary data.</text>
</comment>
<dbReference type="Gene3D" id="3.40.50.300">
    <property type="entry name" value="P-loop containing nucleotide triphosphate hydrolases"/>
    <property type="match status" value="1"/>
</dbReference>
<dbReference type="EMBL" id="JABBWG010000016">
    <property type="protein sequence ID" value="KAG1816361.1"/>
    <property type="molecule type" value="Genomic_DNA"/>
</dbReference>
<evidence type="ECO:0000259" key="2">
    <source>
        <dbReference type="Pfam" id="PF24883"/>
    </source>
</evidence>
<keyword evidence="1" id="KW-0677">Repeat</keyword>
<organism evidence="3 4">
    <name type="scientific">Suillus subaureus</name>
    <dbReference type="NCBI Taxonomy" id="48587"/>
    <lineage>
        <taxon>Eukaryota</taxon>
        <taxon>Fungi</taxon>
        <taxon>Dikarya</taxon>
        <taxon>Basidiomycota</taxon>
        <taxon>Agaricomycotina</taxon>
        <taxon>Agaricomycetes</taxon>
        <taxon>Agaricomycetidae</taxon>
        <taxon>Boletales</taxon>
        <taxon>Suillineae</taxon>
        <taxon>Suillaceae</taxon>
        <taxon>Suillus</taxon>
    </lineage>
</organism>
<accession>A0A9P7EB70</accession>
<dbReference type="InterPro" id="IPR056884">
    <property type="entry name" value="NPHP3-like_N"/>
</dbReference>
<evidence type="ECO:0000313" key="3">
    <source>
        <dbReference type="EMBL" id="KAG1816361.1"/>
    </source>
</evidence>
<gene>
    <name evidence="3" type="ORF">BJ212DRAFT_1299651</name>
</gene>
<proteinExistence type="predicted"/>
<dbReference type="InterPro" id="IPR027417">
    <property type="entry name" value="P-loop_NTPase"/>
</dbReference>
<dbReference type="Pfam" id="PF24883">
    <property type="entry name" value="NPHP3_N"/>
    <property type="match status" value="1"/>
</dbReference>
<reference evidence="3" key="1">
    <citation type="journal article" date="2020" name="New Phytol.">
        <title>Comparative genomics reveals dynamic genome evolution in host specialist ectomycorrhizal fungi.</title>
        <authorList>
            <person name="Lofgren L.A."/>
            <person name="Nguyen N.H."/>
            <person name="Vilgalys R."/>
            <person name="Ruytinx J."/>
            <person name="Liao H.L."/>
            <person name="Branco S."/>
            <person name="Kuo A."/>
            <person name="LaButti K."/>
            <person name="Lipzen A."/>
            <person name="Andreopoulos W."/>
            <person name="Pangilinan J."/>
            <person name="Riley R."/>
            <person name="Hundley H."/>
            <person name="Na H."/>
            <person name="Barry K."/>
            <person name="Grigoriev I.V."/>
            <person name="Stajich J.E."/>
            <person name="Kennedy P.G."/>
        </authorList>
    </citation>
    <scope>NUCLEOTIDE SEQUENCE</scope>
    <source>
        <strain evidence="3">MN1</strain>
    </source>
</reference>
<keyword evidence="4" id="KW-1185">Reference proteome</keyword>
<dbReference type="RefSeq" id="XP_041193034.1">
    <property type="nucleotide sequence ID" value="XM_041332895.1"/>
</dbReference>
<name>A0A9P7EB70_9AGAM</name>
<dbReference type="AlphaFoldDB" id="A0A9P7EB70"/>
<dbReference type="GeneID" id="64626912"/>
<evidence type="ECO:0000256" key="1">
    <source>
        <dbReference type="ARBA" id="ARBA00022737"/>
    </source>
</evidence>